<protein>
    <submittedName>
        <fullName evidence="2">STAS domain protein</fullName>
    </submittedName>
</protein>
<feature type="domain" description="STAS" evidence="1">
    <location>
        <begin position="164"/>
        <end position="274"/>
    </location>
</feature>
<reference evidence="2 3" key="1">
    <citation type="journal article" date="2011" name="J. Bacteriol.">
        <title>Genome sequence of the nonpathogenic Listeria monocytogenes serovar 4a strain M7.</title>
        <authorList>
            <person name="Chen J."/>
            <person name="Xia Y."/>
            <person name="Cheng C."/>
            <person name="Fang C."/>
            <person name="Shan Y."/>
            <person name="Jin G."/>
            <person name="Fang W."/>
        </authorList>
    </citation>
    <scope>NUCLEOTIDE SEQUENCE [LARGE SCALE GENOMIC DNA]</scope>
    <source>
        <strain evidence="2 3">M7</strain>
    </source>
</reference>
<dbReference type="EMBL" id="CP002816">
    <property type="protein sequence ID" value="AEH91192.1"/>
    <property type="molecule type" value="Genomic_DNA"/>
</dbReference>
<dbReference type="InterPro" id="IPR002645">
    <property type="entry name" value="STAS_dom"/>
</dbReference>
<dbReference type="InterPro" id="IPR051932">
    <property type="entry name" value="Bact_StressResp_Reg"/>
</dbReference>
<dbReference type="PANTHER" id="PTHR33745">
    <property type="entry name" value="RSBT ANTAGONIST PROTEIN RSBS-RELATED"/>
    <property type="match status" value="1"/>
</dbReference>
<dbReference type="KEGG" id="lmq:LMM7_0186"/>
<proteinExistence type="predicted"/>
<dbReference type="AlphaFoldDB" id="A0A0E0URZ9"/>
<dbReference type="RefSeq" id="WP_003728908.1">
    <property type="nucleotide sequence ID" value="NC_017537.1"/>
</dbReference>
<dbReference type="Proteomes" id="UP000000486">
    <property type="component" value="Chromosome"/>
</dbReference>
<accession>A0A0E0URZ9</accession>
<dbReference type="PATRIC" id="fig|1030009.3.peg.181"/>
<name>A0A0E0URZ9_LISMM</name>
<evidence type="ECO:0000313" key="3">
    <source>
        <dbReference type="Proteomes" id="UP000000486"/>
    </source>
</evidence>
<dbReference type="PANTHER" id="PTHR33745:SF8">
    <property type="entry name" value="BLUE-LIGHT PHOTORECEPTOR"/>
    <property type="match status" value="1"/>
</dbReference>
<evidence type="ECO:0000313" key="2">
    <source>
        <dbReference type="EMBL" id="AEH91192.1"/>
    </source>
</evidence>
<organism evidence="2 3">
    <name type="scientific">Listeria monocytogenes serotype 4a (strain M7)</name>
    <dbReference type="NCBI Taxonomy" id="1030009"/>
    <lineage>
        <taxon>Bacteria</taxon>
        <taxon>Bacillati</taxon>
        <taxon>Bacillota</taxon>
        <taxon>Bacilli</taxon>
        <taxon>Bacillales</taxon>
        <taxon>Listeriaceae</taxon>
        <taxon>Listeria</taxon>
    </lineage>
</organism>
<evidence type="ECO:0000259" key="1">
    <source>
        <dbReference type="PROSITE" id="PS50801"/>
    </source>
</evidence>
<dbReference type="InterPro" id="IPR036513">
    <property type="entry name" value="STAS_dom_sf"/>
</dbReference>
<dbReference type="CDD" id="cd07041">
    <property type="entry name" value="STAS_RsbR_RsbS_like"/>
    <property type="match status" value="1"/>
</dbReference>
<gene>
    <name evidence="2" type="ordered locus">LMM7_0186</name>
</gene>
<sequence>MNESNGSMELYLREHTEEIINNWLSKIYENENTYTSFVYSPRYKDELRADSEQTADLIISYFAGKKAFFEKLDKWLDNMYARRMENEVPLPEVITTLDKLRREFVSAVGDFCIHNDEVSKCDFSSSLSMVNHGFDRINEAFSAMYYNDIVKHLEQQHRLIEEISTPVISITDKLAILPLMGRVDRERAEKLSEITANKCVHLGVEQLCIDLSGITYFDDALGEMLTNLVTMLKLLGVEAFISGIQPKMAQQINRVELNLSIPAYHSLKAVLQDQTRTI</sequence>
<dbReference type="Gene3D" id="1.10.490.70">
    <property type="entry name" value="Histidine kinase N-terminal domain"/>
    <property type="match status" value="1"/>
</dbReference>
<dbReference type="PROSITE" id="PS50801">
    <property type="entry name" value="STAS"/>
    <property type="match status" value="1"/>
</dbReference>
<dbReference type="Gene3D" id="3.30.750.24">
    <property type="entry name" value="STAS domain"/>
    <property type="match status" value="1"/>
</dbReference>
<dbReference type="HOGENOM" id="CLU_026775_1_0_9"/>
<dbReference type="SUPFAM" id="SSF52091">
    <property type="entry name" value="SpoIIaa-like"/>
    <property type="match status" value="1"/>
</dbReference>
<dbReference type="Pfam" id="PF01740">
    <property type="entry name" value="STAS"/>
    <property type="match status" value="1"/>
</dbReference>